<keyword evidence="11 15" id="KW-0408">Iron</keyword>
<evidence type="ECO:0000256" key="5">
    <source>
        <dbReference type="ARBA" id="ARBA00019269"/>
    </source>
</evidence>
<dbReference type="Pfam" id="PF00097">
    <property type="entry name" value="zf-C3HC4"/>
    <property type="match status" value="1"/>
</dbReference>
<protein>
    <recommendedName>
        <fullName evidence="5 15">Inositol oxygenase</fullName>
        <ecNumber evidence="4 15">1.13.99.1</ecNumber>
    </recommendedName>
    <alternativeName>
        <fullName evidence="12 15">Myo-inositol oxygenase</fullName>
    </alternativeName>
</protein>
<keyword evidence="6 15" id="KW-0963">Cytoplasm</keyword>
<evidence type="ECO:0000256" key="10">
    <source>
        <dbReference type="ARBA" id="ARBA00023002"/>
    </source>
</evidence>
<comment type="subcellular location">
    <subcellularLocation>
        <location evidence="1 15">Cytoplasm</location>
    </subcellularLocation>
</comment>
<dbReference type="EMBL" id="JBBJCI010000422">
    <property type="protein sequence ID" value="KAK7230889.1"/>
    <property type="molecule type" value="Genomic_DNA"/>
</dbReference>
<comment type="similarity">
    <text evidence="3 15">Belongs to the myo-inositol oxygenase family.</text>
</comment>
<dbReference type="SMART" id="SM00184">
    <property type="entry name" value="RING"/>
    <property type="match status" value="1"/>
</dbReference>
<dbReference type="PANTHER" id="PTHR12588">
    <property type="entry name" value="MYOINOSITOL OXYGENASE"/>
    <property type="match status" value="1"/>
</dbReference>
<dbReference type="SUPFAM" id="SSF57850">
    <property type="entry name" value="RING/U-box"/>
    <property type="match status" value="1"/>
</dbReference>
<evidence type="ECO:0000256" key="2">
    <source>
        <dbReference type="ARBA" id="ARBA00005167"/>
    </source>
</evidence>
<sequence length="395" mass="44514">MASLLIGTDGRATLEETTDLPCSICLLDSRSQVRLRCGHAFCGACLKQCAAHDLASCPQCRAPHLLDPDVLRSKVDEYRKQYRQWREGGATGALGEVAAVTAPPAAKKLDGQCKETKDFRDYDAEHERKETVERHYRDMRTHQTVAFVKKMHAKYDFSEGKARCRMTVQECFRVLENYVDSSDPDVGLPNIVHMLQTAEAIRAAGHPDWFQLVGLVHDMGKIMYLWGCAEDGQVGTADGPQWALGGDTWVVGCALPSGDARPGVVYPQFSSLNPDARDPALNTPCGMYEPGCGIDNLLFAYGHDEYLYQMCTANGVKLPKAGFDMIRYHSAYPWHTGRIYDHLMKPEDHEALKWVLEFNTFDLYTKDEDNVIDVEKLWPYYQGLIDKYMPGKLKW</sequence>
<comment type="cofactor">
    <cofactor evidence="15">
        <name>Fe cation</name>
        <dbReference type="ChEBI" id="CHEBI:24875"/>
    </cofactor>
    <text evidence="15">Binds 2 iron ions per subunit.</text>
</comment>
<evidence type="ECO:0000313" key="17">
    <source>
        <dbReference type="EMBL" id="KAK7230889.1"/>
    </source>
</evidence>
<dbReference type="PANTHER" id="PTHR12588:SF0">
    <property type="entry name" value="INOSITOL OXYGENASE"/>
    <property type="match status" value="1"/>
</dbReference>
<reference evidence="17 18" key="1">
    <citation type="submission" date="2024-03" db="EMBL/GenBank/DDBJ databases">
        <title>Aureococcus anophagefferens CCMP1851 and Kratosvirus quantuckense: Draft genome of a second virus-susceptible host strain in the model system.</title>
        <authorList>
            <person name="Chase E."/>
            <person name="Truchon A.R."/>
            <person name="Schepens W."/>
            <person name="Wilhelm S.W."/>
        </authorList>
    </citation>
    <scope>NUCLEOTIDE SEQUENCE [LARGE SCALE GENOMIC DNA]</scope>
    <source>
        <strain evidence="17 18">CCMP1851</strain>
    </source>
</reference>
<evidence type="ECO:0000259" key="16">
    <source>
        <dbReference type="PROSITE" id="PS50089"/>
    </source>
</evidence>
<dbReference type="InterPro" id="IPR007828">
    <property type="entry name" value="Inositol_oxygenase"/>
</dbReference>
<dbReference type="InterPro" id="IPR017907">
    <property type="entry name" value="Znf_RING_CS"/>
</dbReference>
<comment type="caution">
    <text evidence="17">The sequence shown here is derived from an EMBL/GenBank/DDBJ whole genome shotgun (WGS) entry which is preliminary data.</text>
</comment>
<dbReference type="Gene3D" id="1.10.3210.10">
    <property type="entry name" value="Hypothetical protein af1432"/>
    <property type="match status" value="1"/>
</dbReference>
<evidence type="ECO:0000256" key="4">
    <source>
        <dbReference type="ARBA" id="ARBA00011919"/>
    </source>
</evidence>
<keyword evidence="7 15" id="KW-0479">Metal-binding</keyword>
<evidence type="ECO:0000256" key="7">
    <source>
        <dbReference type="ARBA" id="ARBA00022723"/>
    </source>
</evidence>
<dbReference type="PROSITE" id="PS00518">
    <property type="entry name" value="ZF_RING_1"/>
    <property type="match status" value="1"/>
</dbReference>
<keyword evidence="8 14" id="KW-0863">Zinc-finger</keyword>
<evidence type="ECO:0000256" key="15">
    <source>
        <dbReference type="RuleBase" id="RU367039"/>
    </source>
</evidence>
<keyword evidence="18" id="KW-1185">Reference proteome</keyword>
<dbReference type="Gene3D" id="3.30.40.10">
    <property type="entry name" value="Zinc/RING finger domain, C3HC4 (zinc finger)"/>
    <property type="match status" value="1"/>
</dbReference>
<accession>A0ABR1FHH3</accession>
<evidence type="ECO:0000256" key="14">
    <source>
        <dbReference type="PROSITE-ProRule" id="PRU00175"/>
    </source>
</evidence>
<evidence type="ECO:0000256" key="9">
    <source>
        <dbReference type="ARBA" id="ARBA00022833"/>
    </source>
</evidence>
<evidence type="ECO:0000313" key="18">
    <source>
        <dbReference type="Proteomes" id="UP001363151"/>
    </source>
</evidence>
<proteinExistence type="inferred from homology"/>
<evidence type="ECO:0000256" key="12">
    <source>
        <dbReference type="ARBA" id="ARBA00029668"/>
    </source>
</evidence>
<dbReference type="PROSITE" id="PS50089">
    <property type="entry name" value="ZF_RING_2"/>
    <property type="match status" value="1"/>
</dbReference>
<dbReference type="SUPFAM" id="SSF109604">
    <property type="entry name" value="HD-domain/PDEase-like"/>
    <property type="match status" value="1"/>
</dbReference>
<evidence type="ECO:0000256" key="11">
    <source>
        <dbReference type="ARBA" id="ARBA00023004"/>
    </source>
</evidence>
<gene>
    <name evidence="17" type="primary">MIOX</name>
    <name evidence="17" type="ORF">SO694_00074123</name>
</gene>
<dbReference type="InterPro" id="IPR018957">
    <property type="entry name" value="Znf_C3HC4_RING-type"/>
</dbReference>
<dbReference type="Pfam" id="PF05153">
    <property type="entry name" value="MIOX"/>
    <property type="match status" value="1"/>
</dbReference>
<dbReference type="EC" id="1.13.99.1" evidence="4 15"/>
<dbReference type="InterPro" id="IPR013083">
    <property type="entry name" value="Znf_RING/FYVE/PHD"/>
</dbReference>
<dbReference type="Proteomes" id="UP001363151">
    <property type="component" value="Unassembled WGS sequence"/>
</dbReference>
<comment type="catalytic activity">
    <reaction evidence="13 15">
        <text>myo-inositol + O2 = D-glucuronate + H2O + H(+)</text>
        <dbReference type="Rhea" id="RHEA:23696"/>
        <dbReference type="ChEBI" id="CHEBI:15377"/>
        <dbReference type="ChEBI" id="CHEBI:15378"/>
        <dbReference type="ChEBI" id="CHEBI:15379"/>
        <dbReference type="ChEBI" id="CHEBI:17268"/>
        <dbReference type="ChEBI" id="CHEBI:58720"/>
        <dbReference type="EC" id="1.13.99.1"/>
    </reaction>
</comment>
<name>A0ABR1FHH3_AURAN</name>
<evidence type="ECO:0000256" key="3">
    <source>
        <dbReference type="ARBA" id="ARBA00005286"/>
    </source>
</evidence>
<keyword evidence="10 15" id="KW-0560">Oxidoreductase</keyword>
<evidence type="ECO:0000256" key="6">
    <source>
        <dbReference type="ARBA" id="ARBA00022490"/>
    </source>
</evidence>
<comment type="pathway">
    <text evidence="2 15">Polyol metabolism; myo-inositol degradation into D-glucuronate; D-glucuronate from myo-inositol: step 1/1.</text>
</comment>
<keyword evidence="9" id="KW-0862">Zinc</keyword>
<evidence type="ECO:0000256" key="1">
    <source>
        <dbReference type="ARBA" id="ARBA00004496"/>
    </source>
</evidence>
<dbReference type="InterPro" id="IPR001841">
    <property type="entry name" value="Znf_RING"/>
</dbReference>
<feature type="domain" description="RING-type" evidence="16">
    <location>
        <begin position="22"/>
        <end position="61"/>
    </location>
</feature>
<evidence type="ECO:0000256" key="8">
    <source>
        <dbReference type="ARBA" id="ARBA00022771"/>
    </source>
</evidence>
<organism evidence="17 18">
    <name type="scientific">Aureococcus anophagefferens</name>
    <name type="common">Harmful bloom alga</name>
    <dbReference type="NCBI Taxonomy" id="44056"/>
    <lineage>
        <taxon>Eukaryota</taxon>
        <taxon>Sar</taxon>
        <taxon>Stramenopiles</taxon>
        <taxon>Ochrophyta</taxon>
        <taxon>Pelagophyceae</taxon>
        <taxon>Pelagomonadales</taxon>
        <taxon>Pelagomonadaceae</taxon>
        <taxon>Aureococcus</taxon>
    </lineage>
</organism>
<evidence type="ECO:0000256" key="13">
    <source>
        <dbReference type="ARBA" id="ARBA00048271"/>
    </source>
</evidence>